<keyword evidence="2" id="KW-1185">Reference proteome</keyword>
<proteinExistence type="predicted"/>
<organism evidence="1 2">
    <name type="scientific">Zarea fungicola</name>
    <dbReference type="NCBI Taxonomy" id="93591"/>
    <lineage>
        <taxon>Eukaryota</taxon>
        <taxon>Fungi</taxon>
        <taxon>Dikarya</taxon>
        <taxon>Ascomycota</taxon>
        <taxon>Pezizomycotina</taxon>
        <taxon>Sordariomycetes</taxon>
        <taxon>Hypocreomycetidae</taxon>
        <taxon>Hypocreales</taxon>
        <taxon>Cordycipitaceae</taxon>
        <taxon>Zarea</taxon>
    </lineage>
</organism>
<dbReference type="Proteomes" id="UP001143910">
    <property type="component" value="Unassembled WGS sequence"/>
</dbReference>
<comment type="caution">
    <text evidence="1">The sequence shown here is derived from an EMBL/GenBank/DDBJ whole genome shotgun (WGS) entry which is preliminary data.</text>
</comment>
<dbReference type="EMBL" id="JANJQO010000351">
    <property type="protein sequence ID" value="KAJ2978707.1"/>
    <property type="molecule type" value="Genomic_DNA"/>
</dbReference>
<protein>
    <submittedName>
        <fullName evidence="1">Uncharacterized protein</fullName>
    </submittedName>
</protein>
<gene>
    <name evidence="1" type="ORF">NQ176_g3667</name>
</gene>
<sequence>MAAGEIQFLARQTRKATLALDHEEPHVVLAQKPSWFKSPLASGDGEPSSAAPHPHPHLHYTQSFDSVKNNEENAIPDENGCYEGYPPFKRYEEPTLLEILYDLFFAANYNVFAQNQSVTNHQRFKAYVGYFSLLWGTWFVVTLYDVRYVTDSIFERMARAIQLGVLVGFAVVAPNFDPEDQSRSTMMTMSLILCASRVCLAIEYAHTLAQVYKYKRARRPLYAQIAINVISAAVYLGITFRFEKRNSRVYITWYIFTAGEAVLTLLLSNFWKTLSFTRTHLMKRLSLITVMILGEGIQSVAQNIATIVKTPAAWNSYTIGVITSATGTIYFVFLVYFDWMRQLQLPPWRQQIWTSLHYPFHLALVLFMQGFTQLILWGKAFNVFSQLTSGWTPGLRAPQTAELFELYPPKYEEAWTAVNTSIANITTIPDNLWTTLQQYVATNNDNVFTDDTLDSFVTFVEQVNVIISSMANSVFNTFDIDLSTELQQKHPNDSSIIKSAEYQVTISGKTQKRSRLVVCTFTLLHGVSSSSS</sequence>
<accession>A0ACC1NIG9</accession>
<name>A0ACC1NIG9_9HYPO</name>
<evidence type="ECO:0000313" key="1">
    <source>
        <dbReference type="EMBL" id="KAJ2978707.1"/>
    </source>
</evidence>
<evidence type="ECO:0000313" key="2">
    <source>
        <dbReference type="Proteomes" id="UP001143910"/>
    </source>
</evidence>
<reference evidence="1" key="1">
    <citation type="submission" date="2022-08" db="EMBL/GenBank/DDBJ databases">
        <title>Genome Sequence of Lecanicillium fungicola.</title>
        <authorList>
            <person name="Buettner E."/>
        </authorList>
    </citation>
    <scope>NUCLEOTIDE SEQUENCE</scope>
    <source>
        <strain evidence="1">Babe33</strain>
    </source>
</reference>